<evidence type="ECO:0000256" key="3">
    <source>
        <dbReference type="ARBA" id="ARBA00023315"/>
    </source>
</evidence>
<evidence type="ECO:0000256" key="4">
    <source>
        <dbReference type="ARBA" id="ARBA00047417"/>
    </source>
</evidence>
<keyword evidence="7" id="KW-0317">Glutathione biosynthesis</keyword>
<dbReference type="EC" id="2.3.2.2" evidence="7"/>
<dbReference type="UniPathway" id="UPA00204"/>
<feature type="binding site" evidence="6">
    <location>
        <begin position="379"/>
        <end position="381"/>
    </location>
    <ligand>
        <name>L-glutamate</name>
        <dbReference type="ChEBI" id="CHEBI:29985"/>
    </ligand>
</feature>
<dbReference type="InterPro" id="IPR029055">
    <property type="entry name" value="Ntn_hydrolases_N"/>
</dbReference>
<comment type="subunit">
    <text evidence="7">This enzyme consists of two polypeptide chains, which are synthesized in precursor form from a single polypeptide.</text>
</comment>
<dbReference type="eggNOG" id="COG0405">
    <property type="taxonomic scope" value="Bacteria"/>
</dbReference>
<dbReference type="GO" id="GO:0103068">
    <property type="term" value="F:leukotriene C4 gamma-glutamyl transferase activity"/>
    <property type="evidence" value="ECO:0007669"/>
    <property type="project" value="UniProtKB-EC"/>
</dbReference>
<dbReference type="PANTHER" id="PTHR43199:SF6">
    <property type="entry name" value="GLUTATHIONE HYDROLASE PROENZYME"/>
    <property type="match status" value="1"/>
</dbReference>
<dbReference type="Proteomes" id="UP000003544">
    <property type="component" value="Unassembled WGS sequence"/>
</dbReference>
<gene>
    <name evidence="10" type="ORF">MAMP_02940</name>
</gene>
<keyword evidence="11" id="KW-1185">Reference proteome</keyword>
<evidence type="ECO:0000256" key="2">
    <source>
        <dbReference type="ARBA" id="ARBA00001089"/>
    </source>
</evidence>
<accession>F5SUI9</accession>
<dbReference type="InterPro" id="IPR043138">
    <property type="entry name" value="GGT_lsub"/>
</dbReference>
<name>F5SUI9_9GAMM</name>
<dbReference type="GO" id="GO:0006751">
    <property type="term" value="P:glutathione catabolic process"/>
    <property type="evidence" value="ECO:0007669"/>
    <property type="project" value="UniProtKB-UniRule"/>
</dbReference>
<feature type="binding site" evidence="6">
    <location>
        <position position="91"/>
    </location>
    <ligand>
        <name>L-glutamate</name>
        <dbReference type="ChEBI" id="CHEBI:29985"/>
    </ligand>
</feature>
<keyword evidence="3 7" id="KW-0012">Acyltransferase</keyword>
<dbReference type="Gene3D" id="3.60.20.40">
    <property type="match status" value="1"/>
</dbReference>
<comment type="PTM">
    <text evidence="7">Cleaved by autocatalysis into a large and a small subunit.</text>
</comment>
<evidence type="ECO:0000256" key="6">
    <source>
        <dbReference type="PIRSR" id="PIRSR600101-2"/>
    </source>
</evidence>
<comment type="caution">
    <text evidence="10">The sequence shown here is derived from an EMBL/GenBank/DDBJ whole genome shotgun (WGS) entry which is preliminary data.</text>
</comment>
<keyword evidence="7" id="KW-0378">Hydrolase</keyword>
<comment type="catalytic activity">
    <reaction evidence="2 7">
        <text>glutathione + H2O = L-cysteinylglycine + L-glutamate</text>
        <dbReference type="Rhea" id="RHEA:28807"/>
        <dbReference type="ChEBI" id="CHEBI:15377"/>
        <dbReference type="ChEBI" id="CHEBI:29985"/>
        <dbReference type="ChEBI" id="CHEBI:57925"/>
        <dbReference type="ChEBI" id="CHEBI:61694"/>
        <dbReference type="EC" id="3.4.19.13"/>
    </reaction>
</comment>
<feature type="active site" description="Nucleophile" evidence="5">
    <location>
        <position position="361"/>
    </location>
</feature>
<comment type="catalytic activity">
    <reaction evidence="1 7">
        <text>an S-substituted glutathione + H2O = an S-substituted L-cysteinylglycine + L-glutamate</text>
        <dbReference type="Rhea" id="RHEA:59468"/>
        <dbReference type="ChEBI" id="CHEBI:15377"/>
        <dbReference type="ChEBI" id="CHEBI:29985"/>
        <dbReference type="ChEBI" id="CHEBI:90779"/>
        <dbReference type="ChEBI" id="CHEBI:143103"/>
        <dbReference type="EC" id="3.4.19.13"/>
    </reaction>
</comment>
<comment type="pathway">
    <text evidence="7">Sulfur metabolism; glutathione metabolism.</text>
</comment>
<dbReference type="InterPro" id="IPR051792">
    <property type="entry name" value="GGT_bact"/>
</dbReference>
<dbReference type="STRING" id="1026882.MAMP_02940"/>
<evidence type="ECO:0000256" key="8">
    <source>
        <dbReference type="SAM" id="MobiDB-lite"/>
    </source>
</evidence>
<dbReference type="AlphaFoldDB" id="F5SUI9"/>
<dbReference type="InterPro" id="IPR000101">
    <property type="entry name" value="GGT_peptidase"/>
</dbReference>
<keyword evidence="7" id="KW-0865">Zymogen</keyword>
<evidence type="ECO:0000256" key="9">
    <source>
        <dbReference type="SAM" id="SignalP"/>
    </source>
</evidence>
<keyword evidence="7 10" id="KW-0808">Transferase</keyword>
<dbReference type="NCBIfam" id="TIGR00066">
    <property type="entry name" value="g_glut_trans"/>
    <property type="match status" value="1"/>
</dbReference>
<comment type="catalytic activity">
    <reaction evidence="4 7">
        <text>an N-terminal (5-L-glutamyl)-[peptide] + an alpha-amino acid = 5-L-glutamyl amino acid + an N-terminal L-alpha-aminoacyl-[peptide]</text>
        <dbReference type="Rhea" id="RHEA:23904"/>
        <dbReference type="Rhea" id="RHEA-COMP:9780"/>
        <dbReference type="Rhea" id="RHEA-COMP:9795"/>
        <dbReference type="ChEBI" id="CHEBI:77644"/>
        <dbReference type="ChEBI" id="CHEBI:78597"/>
        <dbReference type="ChEBI" id="CHEBI:78599"/>
        <dbReference type="ChEBI" id="CHEBI:78608"/>
        <dbReference type="EC" id="2.3.2.2"/>
    </reaction>
</comment>
<keyword evidence="9" id="KW-0732">Signal</keyword>
<feature type="binding site" evidence="6">
    <location>
        <position position="453"/>
    </location>
    <ligand>
        <name>L-glutamate</name>
        <dbReference type="ChEBI" id="CHEBI:29985"/>
    </ligand>
</feature>
<proteinExistence type="inferred from homology"/>
<dbReference type="GO" id="GO:0006750">
    <property type="term" value="P:glutathione biosynthetic process"/>
    <property type="evidence" value="ECO:0007669"/>
    <property type="project" value="UniProtKB-KW"/>
</dbReference>
<dbReference type="PANTHER" id="PTHR43199">
    <property type="entry name" value="GLUTATHIONE HYDROLASE"/>
    <property type="match status" value="1"/>
</dbReference>
<dbReference type="Pfam" id="PF01019">
    <property type="entry name" value="G_glu_transpept"/>
    <property type="match status" value="1"/>
</dbReference>
<dbReference type="SUPFAM" id="SSF56235">
    <property type="entry name" value="N-terminal nucleophile aminohydrolases (Ntn hydrolases)"/>
    <property type="match status" value="1"/>
</dbReference>
<evidence type="ECO:0000256" key="5">
    <source>
        <dbReference type="PIRSR" id="PIRSR600101-1"/>
    </source>
</evidence>
<dbReference type="OrthoDB" id="5297205at2"/>
<feature type="signal peptide" evidence="9">
    <location>
        <begin position="1"/>
        <end position="20"/>
    </location>
</feature>
<dbReference type="RefSeq" id="WP_007145832.1">
    <property type="nucleotide sequence ID" value="NZ_AFIG01000001.1"/>
</dbReference>
<feature type="binding site" evidence="6">
    <location>
        <position position="403"/>
    </location>
    <ligand>
        <name>L-glutamate</name>
        <dbReference type="ChEBI" id="CHEBI:29985"/>
    </ligand>
</feature>
<feature type="chain" id="PRO_5003326697" description="Glutathione hydrolase proenzyme" evidence="9">
    <location>
        <begin position="21"/>
        <end position="554"/>
    </location>
</feature>
<dbReference type="EMBL" id="AFIG01000001">
    <property type="protein sequence ID" value="EGL55946.1"/>
    <property type="molecule type" value="Genomic_DNA"/>
</dbReference>
<evidence type="ECO:0000313" key="10">
    <source>
        <dbReference type="EMBL" id="EGL55946.1"/>
    </source>
</evidence>
<sequence>MYLVRLICLSFFLGFNPSWASEHDVAVATAHPLATQAGIEILQQGGNAFDAAVAVTAALAVVEPAGSGLGGGGFWLLHQAETNKDIMLDGREMAPGKASASMYLNKQGEFEQSRSLNGPLAAGIPGVPAGIVYLSKHYGKLPLKQSLAPAIRYALEGFAAGQHYTDMARFRLPVLKQYAASRQQFLKDGQVPSAGTIIKQPDLAHTLNSIAEQGKAGFYQGEIAQRLVQAVQQHGGIWTLDDLQRYEVKVRQPIKGHYQGYTITSATLPSSGGIVMVNALNQLSAFDLADTDITQKRHLVIEAMRRAYRDRSRFLGDADFVAIPDYLTSVDYGKQLSDTIDPVHATPSSDVADKTIEGEDTTHFSIMDSQGNRVAATLSVNYPFGSGFVAEGTGVLLNDEMDDFSAPSGAANVYGLVGNEANAIAPYKRPLSSMTPTFVENNDELLITGTPGGSRIISMVLLSVLDFVEGKTAQAIVAAPRYHHQYLPDEVQVENVGFSEQELDALKQRGHYISPLSRQYGDMHIIIQDKHNGTLSAASDPRGEGQATVTTLKK</sequence>
<feature type="binding site" evidence="6">
    <location>
        <begin position="432"/>
        <end position="433"/>
    </location>
    <ligand>
        <name>L-glutamate</name>
        <dbReference type="ChEBI" id="CHEBI:29985"/>
    </ligand>
</feature>
<comment type="similarity">
    <text evidence="7">Belongs to the gamma-glutamyltransferase family.</text>
</comment>
<dbReference type="EC" id="3.4.19.13" evidence="7"/>
<dbReference type="GO" id="GO:0036374">
    <property type="term" value="F:glutathione hydrolase activity"/>
    <property type="evidence" value="ECO:0007669"/>
    <property type="project" value="UniProtKB-UniRule"/>
</dbReference>
<evidence type="ECO:0000256" key="1">
    <source>
        <dbReference type="ARBA" id="ARBA00001049"/>
    </source>
</evidence>
<evidence type="ECO:0000313" key="11">
    <source>
        <dbReference type="Proteomes" id="UP000003544"/>
    </source>
</evidence>
<dbReference type="InterPro" id="IPR043137">
    <property type="entry name" value="GGT_ssub_C"/>
</dbReference>
<dbReference type="Gene3D" id="1.10.246.130">
    <property type="match status" value="1"/>
</dbReference>
<feature type="region of interest" description="Disordered" evidence="8">
    <location>
        <begin position="534"/>
        <end position="554"/>
    </location>
</feature>
<protein>
    <recommendedName>
        <fullName evidence="7">Glutathione hydrolase proenzyme</fullName>
        <ecNumber evidence="7">2.3.2.2</ecNumber>
        <ecNumber evidence="7">3.4.19.13</ecNumber>
    </recommendedName>
    <component>
        <recommendedName>
            <fullName evidence="7">Glutathione hydrolase large chain</fullName>
        </recommendedName>
    </component>
    <component>
        <recommendedName>
            <fullName evidence="7">Glutathione hydrolase small chain</fullName>
        </recommendedName>
    </component>
</protein>
<reference evidence="10 11" key="1">
    <citation type="journal article" date="2011" name="J. Bacteriol.">
        <title>Draft genome sequence of Methylophaga aminisulfidivorans MP T.</title>
        <authorList>
            <person name="Han G.H."/>
            <person name="Kim W."/>
            <person name="Chun J."/>
            <person name="Kim S.W."/>
        </authorList>
    </citation>
    <scope>NUCLEOTIDE SEQUENCE [LARGE SCALE GENOMIC DNA]</scope>
    <source>
        <strain evidence="11">MP(T)</strain>
    </source>
</reference>
<dbReference type="MEROPS" id="T03.001"/>
<organism evidence="10 11">
    <name type="scientific">Methylophaga aminisulfidivorans MP</name>
    <dbReference type="NCBI Taxonomy" id="1026882"/>
    <lineage>
        <taxon>Bacteria</taxon>
        <taxon>Pseudomonadati</taxon>
        <taxon>Pseudomonadota</taxon>
        <taxon>Gammaproteobacteria</taxon>
        <taxon>Thiotrichales</taxon>
        <taxon>Piscirickettsiaceae</taxon>
        <taxon>Methylophaga</taxon>
    </lineage>
</organism>
<dbReference type="PRINTS" id="PR01210">
    <property type="entry name" value="GGTRANSPTASE"/>
</dbReference>
<evidence type="ECO:0000256" key="7">
    <source>
        <dbReference type="RuleBase" id="RU368036"/>
    </source>
</evidence>